<dbReference type="SFLD" id="SFLDG01109">
    <property type="entry name" value="Uncharacterised_Radical_SAM_Su"/>
    <property type="match status" value="1"/>
</dbReference>
<dbReference type="InterPro" id="IPR058240">
    <property type="entry name" value="rSAM_sf"/>
</dbReference>
<evidence type="ECO:0000256" key="4">
    <source>
        <dbReference type="ARBA" id="ARBA00022723"/>
    </source>
</evidence>
<evidence type="ECO:0000256" key="1">
    <source>
        <dbReference type="ARBA" id="ARBA00001966"/>
    </source>
</evidence>
<dbReference type="CDD" id="cd01335">
    <property type="entry name" value="Radical_SAM"/>
    <property type="match status" value="1"/>
</dbReference>
<dbReference type="GO" id="GO:0003824">
    <property type="term" value="F:catalytic activity"/>
    <property type="evidence" value="ECO:0007669"/>
    <property type="project" value="InterPro"/>
</dbReference>
<sequence length="426" mass="47388">MDYVLYPMRTDIPNMVFADRQGNIMDFEGLGMVGRSGDYLVPVSSEETIALPRGSQLYVLPDRYPIGVDRQTGEIVVLKKNPFDGKGPVFAVAAFLCAAHTQTYLAAWERRKGAGVLPLYAYTALGFKDGLVTAAMRTDESRRQDPDMFRMEKVKEGIAAWKKELPKNRLVEHLTHCAMVYGCPAALNLFQGREEGPLPTSPACNARCIGCISFQEGCEPPSPQQRITFVPTPEEIAQVAMKHISQVEEPVVSFGQGCEGEPLIVGDVIRDAIRLIRKETDLGTINLNTNASMPEKIAELADAGLDSMRISMNSARPATYRSYFRPSYDFGCLAASAAEMKKRGRFVSINLFVFPGVTDAPKEAEALKRFIEENRIDMVQWRNQNMDPDVYLDLLGQAFPSGIGIRRLIEEVPVRRGYFNPYVPKG</sequence>
<dbReference type="GO" id="GO:0051539">
    <property type="term" value="F:4 iron, 4 sulfur cluster binding"/>
    <property type="evidence" value="ECO:0007669"/>
    <property type="project" value="UniProtKB-KW"/>
</dbReference>
<protein>
    <submittedName>
        <fullName evidence="8">Molybdenum cofactor biosynthesis protein A</fullName>
    </submittedName>
</protein>
<dbReference type="PROSITE" id="PS51918">
    <property type="entry name" value="RADICAL_SAM"/>
    <property type="match status" value="1"/>
</dbReference>
<dbReference type="Pfam" id="PF04055">
    <property type="entry name" value="Radical_SAM"/>
    <property type="match status" value="1"/>
</dbReference>
<gene>
    <name evidence="8" type="ORF">SCFA_550009</name>
</gene>
<evidence type="ECO:0000259" key="7">
    <source>
        <dbReference type="PROSITE" id="PS51918"/>
    </source>
</evidence>
<dbReference type="PANTHER" id="PTHR30352:SF5">
    <property type="entry name" value="PYRUVATE FORMATE-LYASE 1-ACTIVATING ENZYME"/>
    <property type="match status" value="1"/>
</dbReference>
<organism evidence="8">
    <name type="scientific">anaerobic digester metagenome</name>
    <dbReference type="NCBI Taxonomy" id="1263854"/>
    <lineage>
        <taxon>unclassified sequences</taxon>
        <taxon>metagenomes</taxon>
        <taxon>ecological metagenomes</taxon>
    </lineage>
</organism>
<dbReference type="AlphaFoldDB" id="A0A485M3N6"/>
<evidence type="ECO:0000256" key="2">
    <source>
        <dbReference type="ARBA" id="ARBA00022485"/>
    </source>
</evidence>
<dbReference type="Gene3D" id="3.20.20.70">
    <property type="entry name" value="Aldolase class I"/>
    <property type="match status" value="1"/>
</dbReference>
<reference evidence="8" key="1">
    <citation type="submission" date="2019-03" db="EMBL/GenBank/DDBJ databases">
        <authorList>
            <person name="Hao L."/>
        </authorList>
    </citation>
    <scope>NUCLEOTIDE SEQUENCE</scope>
</reference>
<keyword evidence="3" id="KW-0949">S-adenosyl-L-methionine</keyword>
<dbReference type="InterPro" id="IPR013785">
    <property type="entry name" value="Aldolase_TIM"/>
</dbReference>
<keyword evidence="2" id="KW-0004">4Fe-4S</keyword>
<dbReference type="PANTHER" id="PTHR30352">
    <property type="entry name" value="PYRUVATE FORMATE-LYASE-ACTIVATING ENZYME"/>
    <property type="match status" value="1"/>
</dbReference>
<proteinExistence type="predicted"/>
<dbReference type="InterPro" id="IPR007197">
    <property type="entry name" value="rSAM"/>
</dbReference>
<accession>A0A485M3N6</accession>
<feature type="domain" description="Radical SAM core" evidence="7">
    <location>
        <begin position="190"/>
        <end position="421"/>
    </location>
</feature>
<evidence type="ECO:0000256" key="3">
    <source>
        <dbReference type="ARBA" id="ARBA00022691"/>
    </source>
</evidence>
<comment type="cofactor">
    <cofactor evidence="1">
        <name>[4Fe-4S] cluster</name>
        <dbReference type="ChEBI" id="CHEBI:49883"/>
    </cofactor>
</comment>
<name>A0A485M3N6_9ZZZZ</name>
<dbReference type="InterPro" id="IPR034457">
    <property type="entry name" value="Organic_radical-activating"/>
</dbReference>
<keyword evidence="4" id="KW-0479">Metal-binding</keyword>
<dbReference type="GO" id="GO:0046872">
    <property type="term" value="F:metal ion binding"/>
    <property type="evidence" value="ECO:0007669"/>
    <property type="project" value="UniProtKB-KW"/>
</dbReference>
<dbReference type="SFLD" id="SFLDS00029">
    <property type="entry name" value="Radical_SAM"/>
    <property type="match status" value="1"/>
</dbReference>
<dbReference type="EMBL" id="CAADRM010000120">
    <property type="protein sequence ID" value="VFU16601.1"/>
    <property type="molecule type" value="Genomic_DNA"/>
</dbReference>
<keyword evidence="5" id="KW-0408">Iron</keyword>
<evidence type="ECO:0000256" key="5">
    <source>
        <dbReference type="ARBA" id="ARBA00023004"/>
    </source>
</evidence>
<evidence type="ECO:0000256" key="6">
    <source>
        <dbReference type="ARBA" id="ARBA00023014"/>
    </source>
</evidence>
<dbReference type="SUPFAM" id="SSF102114">
    <property type="entry name" value="Radical SAM enzymes"/>
    <property type="match status" value="1"/>
</dbReference>
<keyword evidence="6" id="KW-0411">Iron-sulfur</keyword>
<evidence type="ECO:0000313" key="8">
    <source>
        <dbReference type="EMBL" id="VFU16601.1"/>
    </source>
</evidence>